<gene>
    <name evidence="1" type="ORF">HYN48_14515</name>
</gene>
<name>A0A2S0RIV8_9FLAO</name>
<evidence type="ECO:0000313" key="1">
    <source>
        <dbReference type="EMBL" id="AWA31210.1"/>
    </source>
</evidence>
<dbReference type="AlphaFoldDB" id="A0A2S0RIV8"/>
<keyword evidence="2" id="KW-1185">Reference proteome</keyword>
<organism evidence="1 2">
    <name type="scientific">Flavobacterium magnum</name>
    <dbReference type="NCBI Taxonomy" id="2162713"/>
    <lineage>
        <taxon>Bacteria</taxon>
        <taxon>Pseudomonadati</taxon>
        <taxon>Bacteroidota</taxon>
        <taxon>Flavobacteriia</taxon>
        <taxon>Flavobacteriales</taxon>
        <taxon>Flavobacteriaceae</taxon>
        <taxon>Flavobacterium</taxon>
    </lineage>
</organism>
<protein>
    <submittedName>
        <fullName evidence="1">Uncharacterized protein</fullName>
    </submittedName>
</protein>
<reference evidence="1 2" key="1">
    <citation type="submission" date="2018-04" db="EMBL/GenBank/DDBJ databases">
        <title>Genome sequencing of Flavobacterium sp. HYN0048.</title>
        <authorList>
            <person name="Yi H."/>
            <person name="Baek C."/>
        </authorList>
    </citation>
    <scope>NUCLEOTIDE SEQUENCE [LARGE SCALE GENOMIC DNA]</scope>
    <source>
        <strain evidence="1 2">HYN0048</strain>
    </source>
</reference>
<accession>A0A2S0RIV8</accession>
<evidence type="ECO:0000313" key="2">
    <source>
        <dbReference type="Proteomes" id="UP000244193"/>
    </source>
</evidence>
<dbReference type="EMBL" id="CP028811">
    <property type="protein sequence ID" value="AWA31210.1"/>
    <property type="molecule type" value="Genomic_DNA"/>
</dbReference>
<dbReference type="KEGG" id="fmg:HYN48_14515"/>
<dbReference type="Proteomes" id="UP000244193">
    <property type="component" value="Chromosome"/>
</dbReference>
<proteinExistence type="predicted"/>
<sequence>MNQTHKAWISLAVHSDWKIPQLSADIITGPKISAGPGRICQEMFEVDFVPDSIYKLFPSFLYVAVKR</sequence>